<dbReference type="KEGG" id="bmed:GYM46_15180"/>
<name>A0A6G7EKU1_9CAUL</name>
<dbReference type="RefSeq" id="WP_008262254.1">
    <property type="nucleotide sequence ID" value="NZ_CP048751.1"/>
</dbReference>
<reference evidence="2 5" key="2">
    <citation type="submission" date="2020-01" db="EMBL/GenBank/DDBJ databases">
        <authorList>
            <person name="Wang S."/>
        </authorList>
    </citation>
    <scope>NUCLEOTIDE SEQUENCE [LARGE SCALE GENOMIC DNA]</scope>
    <source>
        <strain evidence="2 5">D151-2-6</strain>
    </source>
</reference>
<dbReference type="Proteomes" id="UP000532936">
    <property type="component" value="Unassembled WGS sequence"/>
</dbReference>
<organism evidence="1 6">
    <name type="scientific">Brevundimonas mediterranea</name>
    <dbReference type="NCBI Taxonomy" id="74329"/>
    <lineage>
        <taxon>Bacteria</taxon>
        <taxon>Pseudomonadati</taxon>
        <taxon>Pseudomonadota</taxon>
        <taxon>Alphaproteobacteria</taxon>
        <taxon>Caulobacterales</taxon>
        <taxon>Caulobacteraceae</taxon>
        <taxon>Brevundimonas</taxon>
    </lineage>
</organism>
<reference evidence="3 4" key="1">
    <citation type="submission" date="2018-11" db="EMBL/GenBank/DDBJ databases">
        <authorList>
            <person name="Peiro R."/>
            <person name="Begona"/>
            <person name="Cbmso G."/>
            <person name="Lopez M."/>
            <person name="Gonzalez S."/>
            <person name="Sacristan E."/>
            <person name="Castillo E."/>
        </authorList>
    </citation>
    <scope>NUCLEOTIDE SEQUENCE [LARGE SCALE GENOMIC DNA]</scope>
    <source>
        <strain evidence="3">Brev_genome</strain>
    </source>
</reference>
<evidence type="ECO:0000313" key="2">
    <source>
        <dbReference type="EMBL" id="QIH74173.1"/>
    </source>
</evidence>
<dbReference type="EMBL" id="JACIDA010000001">
    <property type="protein sequence ID" value="MBB3870977.1"/>
    <property type="molecule type" value="Genomic_DNA"/>
</dbReference>
<evidence type="ECO:0000313" key="3">
    <source>
        <dbReference type="EMBL" id="VDC50302.1"/>
    </source>
</evidence>
<keyword evidence="4" id="KW-1185">Reference proteome</keyword>
<gene>
    <name evidence="3" type="ORF">BREV_BREV_01875</name>
    <name evidence="1" type="ORF">GGR11_000491</name>
    <name evidence="2" type="ORF">GYM46_15180</name>
</gene>
<dbReference type="InterPro" id="IPR021070">
    <property type="entry name" value="Killing_trait_RebB"/>
</dbReference>
<evidence type="ECO:0000313" key="1">
    <source>
        <dbReference type="EMBL" id="MBB3870977.1"/>
    </source>
</evidence>
<dbReference type="EMBL" id="CP048751">
    <property type="protein sequence ID" value="QIH74173.1"/>
    <property type="molecule type" value="Genomic_DNA"/>
</dbReference>
<sequence length="112" mass="11319">MAIPTPVNGQITDAVTQANVKVLGDAPAMAMGAIYQSLAHSTGILYENATSSQQQLAIAAQAATNQGVIQIYSVDTMAGAVATSKIAQSDTPDNMMALLTALRAVGPTAAVS</sequence>
<dbReference type="AlphaFoldDB" id="A0A6G7EKU1"/>
<proteinExistence type="predicted"/>
<evidence type="ECO:0000313" key="4">
    <source>
        <dbReference type="Proteomes" id="UP000289220"/>
    </source>
</evidence>
<evidence type="ECO:0000313" key="6">
    <source>
        <dbReference type="Proteomes" id="UP000532936"/>
    </source>
</evidence>
<protein>
    <submittedName>
        <fullName evidence="2">RebB like protein</fullName>
    </submittedName>
</protein>
<accession>A0A6G7EKU1</accession>
<evidence type="ECO:0000313" key="5">
    <source>
        <dbReference type="Proteomes" id="UP000501325"/>
    </source>
</evidence>
<dbReference type="EMBL" id="UXHF01000034">
    <property type="protein sequence ID" value="VDC50302.1"/>
    <property type="molecule type" value="Genomic_DNA"/>
</dbReference>
<dbReference type="Pfam" id="PF11747">
    <property type="entry name" value="RebB"/>
    <property type="match status" value="1"/>
</dbReference>
<dbReference type="Proteomes" id="UP000289220">
    <property type="component" value="Unassembled WGS sequence"/>
</dbReference>
<reference evidence="1 6" key="3">
    <citation type="submission" date="2020-08" db="EMBL/GenBank/DDBJ databases">
        <title>Genomic Encyclopedia of Type Strains, Phase IV (KMG-IV): sequencing the most valuable type-strain genomes for metagenomic binning, comparative biology and taxonomic classification.</title>
        <authorList>
            <person name="Goeker M."/>
        </authorList>
    </citation>
    <scope>NUCLEOTIDE SEQUENCE [LARGE SCALE GENOMIC DNA]</scope>
    <source>
        <strain evidence="1 6">DSM 14878</strain>
    </source>
</reference>
<dbReference type="Proteomes" id="UP000501325">
    <property type="component" value="Chromosome"/>
</dbReference>